<evidence type="ECO:0000313" key="7">
    <source>
        <dbReference type="Proteomes" id="UP001056429"/>
    </source>
</evidence>
<evidence type="ECO:0000256" key="2">
    <source>
        <dbReference type="ARBA" id="ARBA00023015"/>
    </source>
</evidence>
<dbReference type="Proteomes" id="UP001056429">
    <property type="component" value="Unassembled WGS sequence"/>
</dbReference>
<dbReference type="InterPro" id="IPR000847">
    <property type="entry name" value="LysR_HTH_N"/>
</dbReference>
<dbReference type="Pfam" id="PF03466">
    <property type="entry name" value="LysR_substrate"/>
    <property type="match status" value="1"/>
</dbReference>
<dbReference type="Pfam" id="PF00126">
    <property type="entry name" value="HTH_1"/>
    <property type="match status" value="1"/>
</dbReference>
<comment type="similarity">
    <text evidence="1">Belongs to the LysR transcriptional regulatory family.</text>
</comment>
<evidence type="ECO:0000313" key="6">
    <source>
        <dbReference type="EMBL" id="MCM1989066.1"/>
    </source>
</evidence>
<dbReference type="RefSeq" id="WP_250857933.1">
    <property type="nucleotide sequence ID" value="NZ_JAGSOJ010000001.1"/>
</dbReference>
<dbReference type="PANTHER" id="PTHR30126">
    <property type="entry name" value="HTH-TYPE TRANSCRIPTIONAL REGULATOR"/>
    <property type="match status" value="1"/>
</dbReference>
<dbReference type="InterPro" id="IPR036388">
    <property type="entry name" value="WH-like_DNA-bd_sf"/>
</dbReference>
<organism evidence="6 7">
    <name type="scientific">Oceanirhabdus seepicola</name>
    <dbReference type="NCBI Taxonomy" id="2828781"/>
    <lineage>
        <taxon>Bacteria</taxon>
        <taxon>Bacillati</taxon>
        <taxon>Bacillota</taxon>
        <taxon>Clostridia</taxon>
        <taxon>Eubacteriales</taxon>
        <taxon>Clostridiaceae</taxon>
        <taxon>Oceanirhabdus</taxon>
    </lineage>
</organism>
<accession>A0A9J6NX83</accession>
<reference evidence="6" key="2">
    <citation type="submission" date="2021-04" db="EMBL/GenBank/DDBJ databases">
        <authorList>
            <person name="Dong X."/>
        </authorList>
    </citation>
    <scope>NUCLEOTIDE SEQUENCE</scope>
    <source>
        <strain evidence="6">ZWT</strain>
    </source>
</reference>
<keyword evidence="7" id="KW-1185">Reference proteome</keyword>
<dbReference type="GO" id="GO:0003700">
    <property type="term" value="F:DNA-binding transcription factor activity"/>
    <property type="evidence" value="ECO:0007669"/>
    <property type="project" value="InterPro"/>
</dbReference>
<dbReference type="PANTHER" id="PTHR30126:SF64">
    <property type="entry name" value="HTH-TYPE TRANSCRIPTIONAL REGULATOR CITR"/>
    <property type="match status" value="1"/>
</dbReference>
<keyword evidence="4" id="KW-0804">Transcription</keyword>
<dbReference type="EMBL" id="JAGSOJ010000001">
    <property type="protein sequence ID" value="MCM1989066.1"/>
    <property type="molecule type" value="Genomic_DNA"/>
</dbReference>
<feature type="domain" description="HTH lysR-type" evidence="5">
    <location>
        <begin position="1"/>
        <end position="58"/>
    </location>
</feature>
<dbReference type="CDD" id="cd05466">
    <property type="entry name" value="PBP2_LTTR_substrate"/>
    <property type="match status" value="1"/>
</dbReference>
<evidence type="ECO:0000259" key="5">
    <source>
        <dbReference type="PROSITE" id="PS50931"/>
    </source>
</evidence>
<dbReference type="PROSITE" id="PS50931">
    <property type="entry name" value="HTH_LYSR"/>
    <property type="match status" value="1"/>
</dbReference>
<sequence>MNIEAIESFILLAKNKNFTKTAEIQYVVQSTISNRINELEKYVGKELFYRSNRNVELTDAGKAFLPYAKRILVLKKDGIIKARSTGKYQDRLAIGVVDSIYKGALSSVIKEYFNKFSNIAVKLKVNDSEEIIRLLGDEILDVGFIYTNPKLSKFKVIDFYEDEIILVTSHKNKGDIKKVITSSEFLEVPLLYADLGSEFFKWLSEAVGDSPLLKLSVDRISYVVDFVKDGFGYAFVTKSSVEKELLERDLIQINLKDLKPPSKKVYMVINESKINSLAIRNWVDMLEGRLK</sequence>
<dbReference type="GO" id="GO:0000976">
    <property type="term" value="F:transcription cis-regulatory region binding"/>
    <property type="evidence" value="ECO:0007669"/>
    <property type="project" value="TreeGrafter"/>
</dbReference>
<proteinExistence type="inferred from homology"/>
<evidence type="ECO:0000256" key="3">
    <source>
        <dbReference type="ARBA" id="ARBA00023125"/>
    </source>
</evidence>
<dbReference type="AlphaFoldDB" id="A0A9J6NX83"/>
<dbReference type="SUPFAM" id="SSF53850">
    <property type="entry name" value="Periplasmic binding protein-like II"/>
    <property type="match status" value="1"/>
</dbReference>
<evidence type="ECO:0000256" key="4">
    <source>
        <dbReference type="ARBA" id="ARBA00023163"/>
    </source>
</evidence>
<name>A0A9J6NX83_9CLOT</name>
<dbReference type="SUPFAM" id="SSF46785">
    <property type="entry name" value="Winged helix' DNA-binding domain"/>
    <property type="match status" value="1"/>
</dbReference>
<dbReference type="Gene3D" id="3.40.190.290">
    <property type="match status" value="1"/>
</dbReference>
<protein>
    <submittedName>
        <fullName evidence="6">LysR family transcriptional regulator</fullName>
    </submittedName>
</protein>
<dbReference type="InterPro" id="IPR036390">
    <property type="entry name" value="WH_DNA-bd_sf"/>
</dbReference>
<keyword evidence="3" id="KW-0238">DNA-binding</keyword>
<comment type="caution">
    <text evidence="6">The sequence shown here is derived from an EMBL/GenBank/DDBJ whole genome shotgun (WGS) entry which is preliminary data.</text>
</comment>
<evidence type="ECO:0000256" key="1">
    <source>
        <dbReference type="ARBA" id="ARBA00009437"/>
    </source>
</evidence>
<dbReference type="Gene3D" id="1.10.10.10">
    <property type="entry name" value="Winged helix-like DNA-binding domain superfamily/Winged helix DNA-binding domain"/>
    <property type="match status" value="1"/>
</dbReference>
<keyword evidence="2" id="KW-0805">Transcription regulation</keyword>
<gene>
    <name evidence="6" type="ORF">KDK92_04880</name>
</gene>
<reference evidence="6" key="1">
    <citation type="journal article" date="2021" name="mSystems">
        <title>Bacteria and Archaea Synergistically Convert Glycine Betaine to Biogenic Methane in the Formosa Cold Seep of the South China Sea.</title>
        <authorList>
            <person name="Li L."/>
            <person name="Zhang W."/>
            <person name="Zhang S."/>
            <person name="Song L."/>
            <person name="Sun Q."/>
            <person name="Zhang H."/>
            <person name="Xiang H."/>
            <person name="Dong X."/>
        </authorList>
    </citation>
    <scope>NUCLEOTIDE SEQUENCE</scope>
    <source>
        <strain evidence="6">ZWT</strain>
    </source>
</reference>
<dbReference type="InterPro" id="IPR005119">
    <property type="entry name" value="LysR_subst-bd"/>
</dbReference>